<dbReference type="AlphaFoldDB" id="A0A176WFW2"/>
<protein>
    <submittedName>
        <fullName evidence="2">Uncharacterized protein</fullName>
    </submittedName>
</protein>
<feature type="region of interest" description="Disordered" evidence="1">
    <location>
        <begin position="17"/>
        <end position="36"/>
    </location>
</feature>
<dbReference type="EMBL" id="LVLJ01001134">
    <property type="protein sequence ID" value="OAE31232.1"/>
    <property type="molecule type" value="Genomic_DNA"/>
</dbReference>
<dbReference type="Proteomes" id="UP000077202">
    <property type="component" value="Unassembled WGS sequence"/>
</dbReference>
<accession>A0A176WFW2</accession>
<keyword evidence="3" id="KW-1185">Reference proteome</keyword>
<gene>
    <name evidence="2" type="ORF">AXG93_1293s1090</name>
</gene>
<feature type="compositionally biased region" description="Polar residues" evidence="1">
    <location>
        <begin position="114"/>
        <end position="125"/>
    </location>
</feature>
<comment type="caution">
    <text evidence="2">The sequence shown here is derived from an EMBL/GenBank/DDBJ whole genome shotgun (WGS) entry which is preliminary data.</text>
</comment>
<name>A0A176WFW2_MARPO</name>
<evidence type="ECO:0000256" key="1">
    <source>
        <dbReference type="SAM" id="MobiDB-lite"/>
    </source>
</evidence>
<proteinExistence type="predicted"/>
<evidence type="ECO:0000313" key="3">
    <source>
        <dbReference type="Proteomes" id="UP000077202"/>
    </source>
</evidence>
<sequence>MNKLNFAVFAEDTAIAPSNMTGSKGQRSKGLRPKANLWRPGPNGWFLLRGSAFGKSFLVKGSSADKKEHQKRQDALTSVNAFGDRPSVDDIRLWRNAFGDAQRVNRKPAGTKSFAATPSTMREQG</sequence>
<feature type="region of interest" description="Disordered" evidence="1">
    <location>
        <begin position="104"/>
        <end position="125"/>
    </location>
</feature>
<organism evidence="2 3">
    <name type="scientific">Marchantia polymorpha subsp. ruderalis</name>
    <dbReference type="NCBI Taxonomy" id="1480154"/>
    <lineage>
        <taxon>Eukaryota</taxon>
        <taxon>Viridiplantae</taxon>
        <taxon>Streptophyta</taxon>
        <taxon>Embryophyta</taxon>
        <taxon>Marchantiophyta</taxon>
        <taxon>Marchantiopsida</taxon>
        <taxon>Marchantiidae</taxon>
        <taxon>Marchantiales</taxon>
        <taxon>Marchantiaceae</taxon>
        <taxon>Marchantia</taxon>
    </lineage>
</organism>
<reference evidence="2" key="1">
    <citation type="submission" date="2016-03" db="EMBL/GenBank/DDBJ databases">
        <title>Mechanisms controlling the formation of the plant cell surface in tip-growing cells are functionally conserved among land plants.</title>
        <authorList>
            <person name="Honkanen S."/>
            <person name="Jones V.A."/>
            <person name="Morieri G."/>
            <person name="Champion C."/>
            <person name="Hetherington A.J."/>
            <person name="Kelly S."/>
            <person name="Saint-Marcoux D."/>
            <person name="Proust H."/>
            <person name="Prescott H."/>
            <person name="Dolan L."/>
        </authorList>
    </citation>
    <scope>NUCLEOTIDE SEQUENCE [LARGE SCALE GENOMIC DNA]</scope>
    <source>
        <tissue evidence="2">Whole gametophyte</tissue>
    </source>
</reference>
<evidence type="ECO:0000313" key="2">
    <source>
        <dbReference type="EMBL" id="OAE31232.1"/>
    </source>
</evidence>